<dbReference type="EMBL" id="HACA01012387">
    <property type="protein sequence ID" value="CDW29748.1"/>
    <property type="molecule type" value="Transcribed_RNA"/>
</dbReference>
<dbReference type="AlphaFoldDB" id="A0A0K2TUM8"/>
<proteinExistence type="predicted"/>
<protein>
    <submittedName>
        <fullName evidence="1">Putative LOC100569746 [Acyrthosiphon pisum]</fullName>
    </submittedName>
</protein>
<accession>A0A0K2TUM8</accession>
<reference evidence="1" key="1">
    <citation type="submission" date="2014-05" db="EMBL/GenBank/DDBJ databases">
        <authorList>
            <person name="Chronopoulou M."/>
        </authorList>
    </citation>
    <scope>NUCLEOTIDE SEQUENCE</scope>
    <source>
        <tissue evidence="1">Whole organism</tissue>
    </source>
</reference>
<sequence length="88" mass="9742">AATCWDVPSSGHVQFDSPPLSTTWLVVCNFLVPQIEADGLHDIWFQQDGATCHTARVTVDLFGHHFGEQLISCFAVVNWPTRSCDITP</sequence>
<dbReference type="GO" id="GO:0003676">
    <property type="term" value="F:nucleic acid binding"/>
    <property type="evidence" value="ECO:0007669"/>
    <property type="project" value="InterPro"/>
</dbReference>
<organism evidence="1">
    <name type="scientific">Lepeophtheirus salmonis</name>
    <name type="common">Salmon louse</name>
    <name type="synonym">Caligus salmonis</name>
    <dbReference type="NCBI Taxonomy" id="72036"/>
    <lineage>
        <taxon>Eukaryota</taxon>
        <taxon>Metazoa</taxon>
        <taxon>Ecdysozoa</taxon>
        <taxon>Arthropoda</taxon>
        <taxon>Crustacea</taxon>
        <taxon>Multicrustacea</taxon>
        <taxon>Hexanauplia</taxon>
        <taxon>Copepoda</taxon>
        <taxon>Siphonostomatoida</taxon>
        <taxon>Caligidae</taxon>
        <taxon>Lepeophtheirus</taxon>
    </lineage>
</organism>
<evidence type="ECO:0000313" key="1">
    <source>
        <dbReference type="EMBL" id="CDW29748.1"/>
    </source>
</evidence>
<feature type="non-terminal residue" evidence="1">
    <location>
        <position position="1"/>
    </location>
</feature>
<name>A0A0K2TUM8_LEPSM</name>
<dbReference type="Gene3D" id="3.30.420.10">
    <property type="entry name" value="Ribonuclease H-like superfamily/Ribonuclease H"/>
    <property type="match status" value="1"/>
</dbReference>
<dbReference type="InterPro" id="IPR036397">
    <property type="entry name" value="RNaseH_sf"/>
</dbReference>